<evidence type="ECO:0000313" key="1">
    <source>
        <dbReference type="EMBL" id="KRY13408.1"/>
    </source>
</evidence>
<dbReference type="Proteomes" id="UP000054783">
    <property type="component" value="Unassembled WGS sequence"/>
</dbReference>
<keyword evidence="2" id="KW-1185">Reference proteome</keyword>
<sequence>MIIIGQMSMVEIKDTQVPTNVPHVLQFRITQCKSAFWLFGKPAQQFTTRRQLINNGGSLCNF</sequence>
<dbReference type="EMBL" id="JYDQ01000140">
    <property type="protein sequence ID" value="KRY13408.1"/>
    <property type="molecule type" value="Genomic_DNA"/>
</dbReference>
<name>A0A0V0ZLI8_9BILA</name>
<protein>
    <submittedName>
        <fullName evidence="1">Uncharacterized protein</fullName>
    </submittedName>
</protein>
<accession>A0A0V0ZLI8</accession>
<comment type="caution">
    <text evidence="1">The sequence shown here is derived from an EMBL/GenBank/DDBJ whole genome shotgun (WGS) entry which is preliminary data.</text>
</comment>
<proteinExistence type="predicted"/>
<evidence type="ECO:0000313" key="2">
    <source>
        <dbReference type="Proteomes" id="UP000054783"/>
    </source>
</evidence>
<organism evidence="1 2">
    <name type="scientific">Trichinella patagoniensis</name>
    <dbReference type="NCBI Taxonomy" id="990121"/>
    <lineage>
        <taxon>Eukaryota</taxon>
        <taxon>Metazoa</taxon>
        <taxon>Ecdysozoa</taxon>
        <taxon>Nematoda</taxon>
        <taxon>Enoplea</taxon>
        <taxon>Dorylaimia</taxon>
        <taxon>Trichinellida</taxon>
        <taxon>Trichinellidae</taxon>
        <taxon>Trichinella</taxon>
    </lineage>
</organism>
<dbReference type="AlphaFoldDB" id="A0A0V0ZLI8"/>
<gene>
    <name evidence="1" type="ORF">T12_2033</name>
</gene>
<reference evidence="1 2" key="1">
    <citation type="submission" date="2015-01" db="EMBL/GenBank/DDBJ databases">
        <title>Evolution of Trichinella species and genotypes.</title>
        <authorList>
            <person name="Korhonen P.K."/>
            <person name="Edoardo P."/>
            <person name="Giuseppe L.R."/>
            <person name="Gasser R.B."/>
        </authorList>
    </citation>
    <scope>NUCLEOTIDE SEQUENCE [LARGE SCALE GENOMIC DNA]</scope>
    <source>
        <strain evidence="1">ISS2496</strain>
    </source>
</reference>